<dbReference type="EMBL" id="CAJVPV010057002">
    <property type="protein sequence ID" value="CAG8786294.1"/>
    <property type="molecule type" value="Genomic_DNA"/>
</dbReference>
<dbReference type="Proteomes" id="UP000789342">
    <property type="component" value="Unassembled WGS sequence"/>
</dbReference>
<dbReference type="PANTHER" id="PTHR47178">
    <property type="entry name" value="MONOOXYGENASE, FAD-BINDING"/>
    <property type="match status" value="1"/>
</dbReference>
<keyword evidence="7" id="KW-1185">Reference proteome</keyword>
<evidence type="ECO:0000256" key="4">
    <source>
        <dbReference type="ARBA" id="ARBA00023033"/>
    </source>
</evidence>
<accession>A0A9N9P2N6</accession>
<dbReference type="GO" id="GO:0004497">
    <property type="term" value="F:monooxygenase activity"/>
    <property type="evidence" value="ECO:0007669"/>
    <property type="project" value="UniProtKB-KW"/>
</dbReference>
<feature type="domain" description="FAD-binding" evidence="5">
    <location>
        <begin position="61"/>
        <end position="128"/>
    </location>
</feature>
<dbReference type="InterPro" id="IPR002938">
    <property type="entry name" value="FAD-bd"/>
</dbReference>
<name>A0A9N9P2N6_9GLOM</name>
<dbReference type="Pfam" id="PF01494">
    <property type="entry name" value="FAD_binding_3"/>
    <property type="match status" value="1"/>
</dbReference>
<dbReference type="InterPro" id="IPR036188">
    <property type="entry name" value="FAD/NAD-bd_sf"/>
</dbReference>
<evidence type="ECO:0000256" key="2">
    <source>
        <dbReference type="ARBA" id="ARBA00022827"/>
    </source>
</evidence>
<dbReference type="SUPFAM" id="SSF51905">
    <property type="entry name" value="FAD/NAD(P)-binding domain"/>
    <property type="match status" value="1"/>
</dbReference>
<dbReference type="OrthoDB" id="655030at2759"/>
<keyword evidence="2" id="KW-0274">FAD</keyword>
<evidence type="ECO:0000313" key="6">
    <source>
        <dbReference type="EMBL" id="CAG8786294.1"/>
    </source>
</evidence>
<keyword evidence="4" id="KW-0503">Monooxygenase</keyword>
<comment type="caution">
    <text evidence="6">The sequence shown here is derived from an EMBL/GenBank/DDBJ whole genome shotgun (WGS) entry which is preliminary data.</text>
</comment>
<evidence type="ECO:0000259" key="5">
    <source>
        <dbReference type="Pfam" id="PF01494"/>
    </source>
</evidence>
<keyword evidence="1" id="KW-0285">Flavoprotein</keyword>
<dbReference type="GO" id="GO:0071949">
    <property type="term" value="F:FAD binding"/>
    <property type="evidence" value="ECO:0007669"/>
    <property type="project" value="InterPro"/>
</dbReference>
<dbReference type="Gene3D" id="3.50.50.60">
    <property type="entry name" value="FAD/NAD(P)-binding domain"/>
    <property type="match status" value="1"/>
</dbReference>
<organism evidence="6 7">
    <name type="scientific">Acaulospora morrowiae</name>
    <dbReference type="NCBI Taxonomy" id="94023"/>
    <lineage>
        <taxon>Eukaryota</taxon>
        <taxon>Fungi</taxon>
        <taxon>Fungi incertae sedis</taxon>
        <taxon>Mucoromycota</taxon>
        <taxon>Glomeromycotina</taxon>
        <taxon>Glomeromycetes</taxon>
        <taxon>Diversisporales</taxon>
        <taxon>Acaulosporaceae</taxon>
        <taxon>Acaulospora</taxon>
    </lineage>
</organism>
<evidence type="ECO:0000313" key="7">
    <source>
        <dbReference type="Proteomes" id="UP000789342"/>
    </source>
</evidence>
<gene>
    <name evidence="6" type="ORF">AMORRO_LOCUS17753</name>
</gene>
<proteinExistence type="predicted"/>
<dbReference type="PANTHER" id="PTHR47178:SF5">
    <property type="entry name" value="FAD-BINDING DOMAIN-CONTAINING PROTEIN"/>
    <property type="match status" value="1"/>
</dbReference>
<evidence type="ECO:0000256" key="1">
    <source>
        <dbReference type="ARBA" id="ARBA00022630"/>
    </source>
</evidence>
<sequence>EDNLEPLVKHVIDRIKKLRPPGELRDLMIELWECVPLTIHESYEKYPFNVFNVPIRRQMRDIDPMSIKPWQTTRVTFLGDAIHAMNPILGLGTNRALQDAALLTKKLKNFERDGWKECFRQYEKEMRSSSSRDVLYSRKMLSAQLVQRGYIGVIIRYILCRTISLT</sequence>
<reference evidence="6" key="1">
    <citation type="submission" date="2021-06" db="EMBL/GenBank/DDBJ databases">
        <authorList>
            <person name="Kallberg Y."/>
            <person name="Tangrot J."/>
            <person name="Rosling A."/>
        </authorList>
    </citation>
    <scope>NUCLEOTIDE SEQUENCE</scope>
    <source>
        <strain evidence="6">CL551</strain>
    </source>
</reference>
<feature type="non-terminal residue" evidence="6">
    <location>
        <position position="166"/>
    </location>
</feature>
<keyword evidence="3" id="KW-0560">Oxidoreductase</keyword>
<protein>
    <submittedName>
        <fullName evidence="6">6919_t:CDS:1</fullName>
    </submittedName>
</protein>
<feature type="non-terminal residue" evidence="6">
    <location>
        <position position="1"/>
    </location>
</feature>
<evidence type="ECO:0000256" key="3">
    <source>
        <dbReference type="ARBA" id="ARBA00023002"/>
    </source>
</evidence>
<dbReference type="AlphaFoldDB" id="A0A9N9P2N6"/>